<dbReference type="EMBL" id="JACBZH010000001">
    <property type="protein sequence ID" value="NYH88920.1"/>
    <property type="molecule type" value="Genomic_DNA"/>
</dbReference>
<dbReference type="RefSeq" id="WP_179786743.1">
    <property type="nucleotide sequence ID" value="NZ_BAAARR010000003.1"/>
</dbReference>
<dbReference type="InterPro" id="IPR057798">
    <property type="entry name" value="PH_YqeB"/>
</dbReference>
<evidence type="ECO:0000259" key="3">
    <source>
        <dbReference type="Pfam" id="PF23494"/>
    </source>
</evidence>
<dbReference type="Pfam" id="PF23493">
    <property type="entry name" value="CysS_C"/>
    <property type="match status" value="1"/>
</dbReference>
<evidence type="ECO:0008006" key="6">
    <source>
        <dbReference type="Google" id="ProtNLM"/>
    </source>
</evidence>
<keyword evidence="5" id="KW-1185">Reference proteome</keyword>
<keyword evidence="1" id="KW-0812">Transmembrane</keyword>
<feature type="domain" description="YqeB PH" evidence="3">
    <location>
        <begin position="11"/>
        <end position="161"/>
    </location>
</feature>
<dbReference type="Proteomes" id="UP000579605">
    <property type="component" value="Unassembled WGS sequence"/>
</dbReference>
<protein>
    <recommendedName>
        <fullName evidence="6">DUF308 domain-containing protein</fullName>
    </recommendedName>
</protein>
<evidence type="ECO:0000256" key="1">
    <source>
        <dbReference type="SAM" id="Phobius"/>
    </source>
</evidence>
<dbReference type="Pfam" id="PF23494">
    <property type="entry name" value="bPH_10"/>
    <property type="match status" value="1"/>
</dbReference>
<dbReference type="AlphaFoldDB" id="A0A852ZII9"/>
<keyword evidence="1" id="KW-0472">Membrane</keyword>
<feature type="transmembrane region" description="Helical" evidence="1">
    <location>
        <begin position="66"/>
        <end position="85"/>
    </location>
</feature>
<evidence type="ECO:0000313" key="4">
    <source>
        <dbReference type="EMBL" id="NYH88920.1"/>
    </source>
</evidence>
<dbReference type="InterPro" id="IPR056411">
    <property type="entry name" value="CysS_C"/>
</dbReference>
<accession>A0A852ZII9</accession>
<sequence length="237" mass="25869">MTPRTTDGAVVVGRSVAERALVWVGFPALGAGVGWLLRGLVVWVVTVPHLPLPGLLRFVATVPEPWLTLAGLGAGAVAGGVLVVLGERDYVTVTVDHQEVGLAHAGERRSLRREQVGAVFLDGKQLVLLDRSTGELARQRGDLPDAGRIEAAFSAYGYPWRAGDPHREEFRPWVDDAPDLPAAAHATLRARRRALAENDDTDADELRTELGRLGVVVRDEHRRQYWRRVRPTGGPHT</sequence>
<reference evidence="4 5" key="1">
    <citation type="submission" date="2020-07" db="EMBL/GenBank/DDBJ databases">
        <title>Sequencing the genomes of 1000 actinobacteria strains.</title>
        <authorList>
            <person name="Klenk H.-P."/>
        </authorList>
    </citation>
    <scope>NUCLEOTIDE SEQUENCE [LARGE SCALE GENOMIC DNA]</scope>
    <source>
        <strain evidence="4 5">DSM 18448</strain>
    </source>
</reference>
<name>A0A852ZII9_9ACTN</name>
<comment type="caution">
    <text evidence="4">The sequence shown here is derived from an EMBL/GenBank/DDBJ whole genome shotgun (WGS) entry which is preliminary data.</text>
</comment>
<keyword evidence="1" id="KW-1133">Transmembrane helix</keyword>
<gene>
    <name evidence="4" type="ORF">F4554_001558</name>
</gene>
<organism evidence="4 5">
    <name type="scientific">Actinopolymorpha rutila</name>
    <dbReference type="NCBI Taxonomy" id="446787"/>
    <lineage>
        <taxon>Bacteria</taxon>
        <taxon>Bacillati</taxon>
        <taxon>Actinomycetota</taxon>
        <taxon>Actinomycetes</taxon>
        <taxon>Propionibacteriales</taxon>
        <taxon>Actinopolymorphaceae</taxon>
        <taxon>Actinopolymorpha</taxon>
    </lineage>
</organism>
<evidence type="ECO:0000313" key="5">
    <source>
        <dbReference type="Proteomes" id="UP000579605"/>
    </source>
</evidence>
<feature type="transmembrane region" description="Helical" evidence="1">
    <location>
        <begin position="21"/>
        <end position="46"/>
    </location>
</feature>
<proteinExistence type="predicted"/>
<feature type="domain" description="Cysteinyl-tRNA ligase anticodon binding" evidence="2">
    <location>
        <begin position="178"/>
        <end position="227"/>
    </location>
</feature>
<evidence type="ECO:0000259" key="2">
    <source>
        <dbReference type="Pfam" id="PF23493"/>
    </source>
</evidence>